<accession>A0AAN7SAS2</accession>
<feature type="compositionally biased region" description="Basic residues" evidence="1">
    <location>
        <begin position="721"/>
        <end position="736"/>
    </location>
</feature>
<organism evidence="2 3">
    <name type="scientific">Aquatica leii</name>
    <dbReference type="NCBI Taxonomy" id="1421715"/>
    <lineage>
        <taxon>Eukaryota</taxon>
        <taxon>Metazoa</taxon>
        <taxon>Ecdysozoa</taxon>
        <taxon>Arthropoda</taxon>
        <taxon>Hexapoda</taxon>
        <taxon>Insecta</taxon>
        <taxon>Pterygota</taxon>
        <taxon>Neoptera</taxon>
        <taxon>Endopterygota</taxon>
        <taxon>Coleoptera</taxon>
        <taxon>Polyphaga</taxon>
        <taxon>Elateriformia</taxon>
        <taxon>Elateroidea</taxon>
        <taxon>Lampyridae</taxon>
        <taxon>Luciolinae</taxon>
        <taxon>Aquatica</taxon>
    </lineage>
</organism>
<name>A0AAN7SAS2_9COLE</name>
<evidence type="ECO:0000313" key="3">
    <source>
        <dbReference type="Proteomes" id="UP001353858"/>
    </source>
</evidence>
<comment type="caution">
    <text evidence="2">The sequence shown here is derived from an EMBL/GenBank/DDBJ whole genome shotgun (WGS) entry which is preliminary data.</text>
</comment>
<feature type="compositionally biased region" description="Basic and acidic residues" evidence="1">
    <location>
        <begin position="737"/>
        <end position="747"/>
    </location>
</feature>
<dbReference type="EMBL" id="JARPUR010000008">
    <property type="protein sequence ID" value="KAK4871547.1"/>
    <property type="molecule type" value="Genomic_DNA"/>
</dbReference>
<dbReference type="AlphaFoldDB" id="A0AAN7SAS2"/>
<dbReference type="Proteomes" id="UP001353858">
    <property type="component" value="Unassembled WGS sequence"/>
</dbReference>
<keyword evidence="3" id="KW-1185">Reference proteome</keyword>
<protein>
    <submittedName>
        <fullName evidence="2">Uncharacterized protein</fullName>
    </submittedName>
</protein>
<feature type="compositionally biased region" description="Polar residues" evidence="1">
    <location>
        <begin position="400"/>
        <end position="410"/>
    </location>
</feature>
<feature type="region of interest" description="Disordered" evidence="1">
    <location>
        <begin position="203"/>
        <end position="287"/>
    </location>
</feature>
<sequence>MNRLGAPGNYIEEELIKFKRVFDGKDSVPALLFPCGLNEVFMKAIKIIAAKHDLASMYVEDGNKKSIAVFYPQRLGIDCAQTNKTFNLDLFDIKTSKIDKEVPVKDVECGLYEDTNEPVENSFDAKNHFQSTPICEKSSNSNYSDARTKQEDGADCLTDCPSEENLDVGDQALIDRFNNLRSVYNFELLSTSETVIDTLNETLVGYSPDNENGDRKIKDKSDGDNDQHAGDLESTPFYDSDYSNDTDDCTITYKNDKNTSVQQEDDDSTYEANPDKDQNDDNSSVVLTDPLDNLLTEQNCSADFSETNIKDKHEKNNTNEDVSNWEYMTFPEHSFSDSDYLPSTDCKITYKNHKNVWAEQEDGEDFWADNACESNPDDELEEDNVLLAFINRYNNLRSEHNFSPLSTYSKTAEETQNDDPCDSENKSGENIKENASDEEVDEPKENDEDCTDDEKNRQPPETDTITENDETQIKTANVESGTNNSESQNDEPNLSEKYTSKQYFNSKRRYWSRNARKSKRQVKKSPNATNEEKTDDVNADSTTHQSDCDDDNDNPVSENLLSKNDDIVAESVQQKTYQFDATPHVHIKIFVNERNAIYNSKQTIQNNSEDQIWKTAKAVHKTISEMSSCRTPDLDIIHNFVKDLYSDDRKFRKGNILNTDNETNLEEQKLNTSTHPSPNDQKEEPEKNQVTEEKSTEIDYKEEDTVESVNNKITFPTQRKNSVKPKVKKYRKNKNRGYKENEKSTPAQEEIKIDSVQFSPKIPTIFEEGNDEDKTVNEVPSPIRIKLCTDAVNVKGILNDLHRIRQQKDIKAMKEDEDIINIFKQINAEDTSVSKNAQSQDILSNSSEELKNISPQIETNNLTGTEFLEDSYEYPELNIPYDQLENELLNLDDSGGQVDTVSAKSDDANNNFFEEIKKRLGDDTCVVVASEEYNHSMSYMPFAIEIYNIPPELSTENILDLYQKVSPTVDWLDSDCAILFLKSEEEVRKALEISHDSIKSRPISAASHNAILAAIGLEIYEDAKAMQE</sequence>
<feature type="compositionally biased region" description="Basic and acidic residues" evidence="1">
    <location>
        <begin position="212"/>
        <end position="231"/>
    </location>
</feature>
<feature type="region of interest" description="Disordered" evidence="1">
    <location>
        <begin position="718"/>
        <end position="747"/>
    </location>
</feature>
<feature type="compositionally biased region" description="Acidic residues" evidence="1">
    <location>
        <begin position="436"/>
        <end position="452"/>
    </location>
</feature>
<proteinExistence type="predicted"/>
<feature type="compositionally biased region" description="Basic and acidic residues" evidence="1">
    <location>
        <begin position="423"/>
        <end position="435"/>
    </location>
</feature>
<feature type="compositionally biased region" description="Polar residues" evidence="1">
    <location>
        <begin position="473"/>
        <end position="505"/>
    </location>
</feature>
<evidence type="ECO:0000256" key="1">
    <source>
        <dbReference type="SAM" id="MobiDB-lite"/>
    </source>
</evidence>
<gene>
    <name evidence="2" type="ORF">RN001_015671</name>
</gene>
<feature type="region of interest" description="Disordered" evidence="1">
    <location>
        <begin position="400"/>
        <end position="559"/>
    </location>
</feature>
<feature type="compositionally biased region" description="Polar residues" evidence="1">
    <location>
        <begin position="670"/>
        <end position="679"/>
    </location>
</feature>
<reference evidence="3" key="1">
    <citation type="submission" date="2023-01" db="EMBL/GenBank/DDBJ databases">
        <title>Key to firefly adult light organ development and bioluminescence: homeobox transcription factors regulate luciferase expression and transportation to peroxisome.</title>
        <authorList>
            <person name="Fu X."/>
        </authorList>
    </citation>
    <scope>NUCLEOTIDE SEQUENCE [LARGE SCALE GENOMIC DNA]</scope>
</reference>
<evidence type="ECO:0000313" key="2">
    <source>
        <dbReference type="EMBL" id="KAK4871547.1"/>
    </source>
</evidence>
<feature type="compositionally biased region" description="Basic and acidic residues" evidence="1">
    <location>
        <begin position="680"/>
        <end position="699"/>
    </location>
</feature>
<feature type="region of interest" description="Disordered" evidence="1">
    <location>
        <begin position="656"/>
        <end position="705"/>
    </location>
</feature>
<feature type="compositionally biased region" description="Basic residues" evidence="1">
    <location>
        <begin position="506"/>
        <end position="523"/>
    </location>
</feature>